<dbReference type="PaxDb" id="214684-Q5KAS2"/>
<dbReference type="InterPro" id="IPR025714">
    <property type="entry name" value="Methyltranfer_dom"/>
</dbReference>
<gene>
    <name evidence="10" type="ordered locus">CNJ00700</name>
</gene>
<dbReference type="STRING" id="214684.Q5KAS2"/>
<dbReference type="InterPro" id="IPR026669">
    <property type="entry name" value="Arsenite_MeTrfase-like"/>
</dbReference>
<dbReference type="SUPFAM" id="SSF53335">
    <property type="entry name" value="S-adenosyl-L-methionine-dependent methyltransferases"/>
    <property type="match status" value="1"/>
</dbReference>
<protein>
    <recommendedName>
        <fullName evidence="5">Arsenite methyltransferase</fullName>
        <ecNumber evidence="4">2.1.1.137</ecNumber>
    </recommendedName>
</protein>
<dbReference type="EC" id="2.1.1.137" evidence="4"/>
<comment type="catalytic activity">
    <reaction evidence="8">
        <text>arsenic triglutathione + 3 [thioredoxin]-dithiol + 3 S-adenosyl-L-methionine = trimethylarsine + 3 [thioredoxin]-disulfide + 3 glutathione + 3 S-adenosyl-L-homocysteine + 3 H(+)</text>
        <dbReference type="Rhea" id="RHEA:69432"/>
        <dbReference type="Rhea" id="RHEA-COMP:10698"/>
        <dbReference type="Rhea" id="RHEA-COMP:10700"/>
        <dbReference type="ChEBI" id="CHEBI:15378"/>
        <dbReference type="ChEBI" id="CHEBI:27130"/>
        <dbReference type="ChEBI" id="CHEBI:29950"/>
        <dbReference type="ChEBI" id="CHEBI:50058"/>
        <dbReference type="ChEBI" id="CHEBI:57856"/>
        <dbReference type="ChEBI" id="CHEBI:57925"/>
        <dbReference type="ChEBI" id="CHEBI:59789"/>
        <dbReference type="ChEBI" id="CHEBI:183640"/>
        <dbReference type="EC" id="2.1.1.137"/>
    </reaction>
</comment>
<evidence type="ECO:0000256" key="2">
    <source>
        <dbReference type="ARBA" id="ARBA00022691"/>
    </source>
</evidence>
<evidence type="ECO:0000256" key="4">
    <source>
        <dbReference type="ARBA" id="ARBA00034521"/>
    </source>
</evidence>
<evidence type="ECO:0000256" key="5">
    <source>
        <dbReference type="ARBA" id="ARBA00034545"/>
    </source>
</evidence>
<keyword evidence="1" id="KW-0808">Transferase</keyword>
<comment type="catalytic activity">
    <reaction evidence="6">
        <text>arsenic triglutathione + [thioredoxin]-dithiol + S-adenosyl-L-methionine + 2 H2O = methylarsonous acid + [thioredoxin]-disulfide + 3 glutathione + S-adenosyl-L-homocysteine + H(+)</text>
        <dbReference type="Rhea" id="RHEA:69460"/>
        <dbReference type="Rhea" id="RHEA-COMP:10698"/>
        <dbReference type="Rhea" id="RHEA-COMP:10700"/>
        <dbReference type="ChEBI" id="CHEBI:15377"/>
        <dbReference type="ChEBI" id="CHEBI:15378"/>
        <dbReference type="ChEBI" id="CHEBI:17826"/>
        <dbReference type="ChEBI" id="CHEBI:29950"/>
        <dbReference type="ChEBI" id="CHEBI:50058"/>
        <dbReference type="ChEBI" id="CHEBI:57856"/>
        <dbReference type="ChEBI" id="CHEBI:57925"/>
        <dbReference type="ChEBI" id="CHEBI:59789"/>
        <dbReference type="ChEBI" id="CHEBI:183640"/>
        <dbReference type="EC" id="2.1.1.137"/>
    </reaction>
</comment>
<evidence type="ECO:0000256" key="1">
    <source>
        <dbReference type="ARBA" id="ARBA00022679"/>
    </source>
</evidence>
<evidence type="ECO:0000313" key="11">
    <source>
        <dbReference type="Proteomes" id="UP000002149"/>
    </source>
</evidence>
<keyword evidence="2" id="KW-0949">S-adenosyl-L-methionine</keyword>
<evidence type="ECO:0000256" key="8">
    <source>
        <dbReference type="ARBA" id="ARBA00048428"/>
    </source>
</evidence>
<organism evidence="10 11">
    <name type="scientific">Cryptococcus deneoformans (strain JEC21 / ATCC MYA-565)</name>
    <name type="common">Cryptococcus neoformans var. neoformans serotype D</name>
    <dbReference type="NCBI Taxonomy" id="214684"/>
    <lineage>
        <taxon>Eukaryota</taxon>
        <taxon>Fungi</taxon>
        <taxon>Dikarya</taxon>
        <taxon>Basidiomycota</taxon>
        <taxon>Agaricomycotina</taxon>
        <taxon>Tremellomycetes</taxon>
        <taxon>Tremellales</taxon>
        <taxon>Cryptococcaceae</taxon>
        <taxon>Cryptococcus</taxon>
        <taxon>Cryptococcus neoformans species complex</taxon>
    </lineage>
</organism>
<evidence type="ECO:0000259" key="9">
    <source>
        <dbReference type="Pfam" id="PF13847"/>
    </source>
</evidence>
<accession>Q5KAS2</accession>
<dbReference type="eggNOG" id="KOG1037">
    <property type="taxonomic scope" value="Eukaryota"/>
</dbReference>
<dbReference type="InterPro" id="IPR029063">
    <property type="entry name" value="SAM-dependent_MTases_sf"/>
</dbReference>
<evidence type="ECO:0000313" key="10">
    <source>
        <dbReference type="EMBL" id="AAW45908.2"/>
    </source>
</evidence>
<comment type="similarity">
    <text evidence="3">Belongs to the methyltransferase superfamily. Arsenite methyltransferase family.</text>
</comment>
<comment type="catalytic activity">
    <reaction evidence="7">
        <text>arsenic triglutathione + 2 [thioredoxin]-dithiol + 2 S-adenosyl-L-methionine + H2O = dimethylarsinous acid + 2 [thioredoxin]-disulfide + 3 glutathione + 2 S-adenosyl-L-homocysteine + 2 H(+)</text>
        <dbReference type="Rhea" id="RHEA:69464"/>
        <dbReference type="Rhea" id="RHEA-COMP:10698"/>
        <dbReference type="Rhea" id="RHEA-COMP:10700"/>
        <dbReference type="ChEBI" id="CHEBI:15377"/>
        <dbReference type="ChEBI" id="CHEBI:15378"/>
        <dbReference type="ChEBI" id="CHEBI:23808"/>
        <dbReference type="ChEBI" id="CHEBI:29950"/>
        <dbReference type="ChEBI" id="CHEBI:50058"/>
        <dbReference type="ChEBI" id="CHEBI:57856"/>
        <dbReference type="ChEBI" id="CHEBI:57925"/>
        <dbReference type="ChEBI" id="CHEBI:59789"/>
        <dbReference type="ChEBI" id="CHEBI:183640"/>
        <dbReference type="EC" id="2.1.1.137"/>
    </reaction>
</comment>
<dbReference type="VEuPathDB" id="FungiDB:CNJ00700"/>
<name>Q5KAS2_CRYD1</name>
<dbReference type="GO" id="GO:0030791">
    <property type="term" value="F:arsenite methyltransferase activity"/>
    <property type="evidence" value="ECO:0007669"/>
    <property type="project" value="UniProtKB-EC"/>
</dbReference>
<dbReference type="AlphaFoldDB" id="Q5KAS2"/>
<dbReference type="HOGENOM" id="CLU_052868_3_1_1"/>
<dbReference type="EMBL" id="AE017350">
    <property type="protein sequence ID" value="AAW45908.2"/>
    <property type="molecule type" value="Genomic_DNA"/>
</dbReference>
<dbReference type="Proteomes" id="UP000002149">
    <property type="component" value="Chromosome 10"/>
</dbReference>
<dbReference type="GeneID" id="3254203"/>
<dbReference type="PANTHER" id="PTHR43675">
    <property type="entry name" value="ARSENITE METHYLTRANSFERASE"/>
    <property type="match status" value="1"/>
</dbReference>
<dbReference type="Pfam" id="PF13847">
    <property type="entry name" value="Methyltransf_31"/>
    <property type="match status" value="1"/>
</dbReference>
<proteinExistence type="inferred from homology"/>
<dbReference type="OrthoDB" id="8300214at2759"/>
<dbReference type="KEGG" id="cne:CNJ00700"/>
<evidence type="ECO:0000256" key="3">
    <source>
        <dbReference type="ARBA" id="ARBA00034487"/>
    </source>
</evidence>
<feature type="domain" description="Methyltransferase" evidence="9">
    <location>
        <begin position="64"/>
        <end position="212"/>
    </location>
</feature>
<dbReference type="RefSeq" id="XP_024513640.1">
    <property type="nucleotide sequence ID" value="XM_024657925.1"/>
</dbReference>
<dbReference type="Gene3D" id="3.40.50.150">
    <property type="entry name" value="Vaccinia Virus protein VP39"/>
    <property type="match status" value="1"/>
</dbReference>
<evidence type="ECO:0000256" key="7">
    <source>
        <dbReference type="ARBA" id="ARBA00047943"/>
    </source>
</evidence>
<reference evidence="10 11" key="1">
    <citation type="journal article" date="2005" name="Science">
        <title>The genome of the basidiomycetous yeast and human pathogen Cryptococcus neoformans.</title>
        <authorList>
            <person name="Loftus B.J."/>
            <person name="Fung E."/>
            <person name="Roncaglia P."/>
            <person name="Rowley D."/>
            <person name="Amedeo P."/>
            <person name="Bruno D."/>
            <person name="Vamathevan J."/>
            <person name="Miranda M."/>
            <person name="Anderson I.J."/>
            <person name="Fraser J.A."/>
            <person name="Allen J.E."/>
            <person name="Bosdet I.E."/>
            <person name="Brent M.R."/>
            <person name="Chiu R."/>
            <person name="Doering T.L."/>
            <person name="Donlin M.J."/>
            <person name="D'Souza C.A."/>
            <person name="Fox D.S."/>
            <person name="Grinberg V."/>
            <person name="Fu J."/>
            <person name="Fukushima M."/>
            <person name="Haas B.J."/>
            <person name="Huang J.C."/>
            <person name="Janbon G."/>
            <person name="Jones S.J."/>
            <person name="Koo H.L."/>
            <person name="Krzywinski M.I."/>
            <person name="Kwon-Chung J.K."/>
            <person name="Lengeler K.B."/>
            <person name="Maiti R."/>
            <person name="Marra M.A."/>
            <person name="Marra R.E."/>
            <person name="Mathewson C.A."/>
            <person name="Mitchell T.G."/>
            <person name="Pertea M."/>
            <person name="Riggs F.R."/>
            <person name="Salzberg S.L."/>
            <person name="Schein J.E."/>
            <person name="Shvartsbeyn A."/>
            <person name="Shin H."/>
            <person name="Shumway M."/>
            <person name="Specht C.A."/>
            <person name="Suh B.B."/>
            <person name="Tenney A."/>
            <person name="Utterback T.R."/>
            <person name="Wickes B.L."/>
            <person name="Wortman J.R."/>
            <person name="Wye N.H."/>
            <person name="Kronstad J.W."/>
            <person name="Lodge J.K."/>
            <person name="Heitman J."/>
            <person name="Davis R.W."/>
            <person name="Fraser C.M."/>
            <person name="Hyman R.W."/>
        </authorList>
    </citation>
    <scope>NUCLEOTIDE SEQUENCE [LARGE SCALE GENOMIC DNA]</scope>
    <source>
        <strain evidence="11">JEC21 / ATCC MYA-565</strain>
    </source>
</reference>
<dbReference type="PANTHER" id="PTHR43675:SF8">
    <property type="entry name" value="ARSENITE METHYLTRANSFERASE"/>
    <property type="match status" value="1"/>
</dbReference>
<keyword evidence="11" id="KW-1185">Reference proteome</keyword>
<sequence length="277" mass="29972">MANLYEQVNTHYSSIAREDEASNAEHMKKVALSFGYNVEDLACIPDGSNLGVSCGNPLTIAGLKEGETVVDLGCGGGFDVFQAARKVGVKGLVIGVDLSDDMLARARANAEKSSTTNVKFVKTPITEIELPSDSTDCIISNCVINLVPHDDKHLVFKEIYRLLKAGGRVSVSDLLAKKQITPELQSHLGLYVGCISGASLVGEYENWLKEAGFQDIMLVNKNSDINIYKERVQEDEENSSSCCGTKIPVSETNNAVANIDFNEWVGAFNIYAVKPSS</sequence>
<evidence type="ECO:0000256" key="6">
    <source>
        <dbReference type="ARBA" id="ARBA00047941"/>
    </source>
</evidence>
<dbReference type="InParanoid" id="Q5KAS2"/>
<dbReference type="CDD" id="cd02440">
    <property type="entry name" value="AdoMet_MTases"/>
    <property type="match status" value="1"/>
</dbReference>
<accession>Q55KQ4</accession>